<feature type="transmembrane region" description="Helical" evidence="2">
    <location>
        <begin position="70"/>
        <end position="90"/>
    </location>
</feature>
<keyword evidence="2" id="KW-1133">Transmembrane helix</keyword>
<gene>
    <name evidence="3" type="ORF">KDL28_00100</name>
</gene>
<sequence length="261" mass="26807">MADPHRPDPVDGDPLAAELRRLGRAVDVPPPPPDLAAAILTRIPPRPPPPSAARRFAAAASGWATRGRRIAVAVLLAVVLAVAAGTPAAARIAQWLGLGGVVVVQTPGGAAPAPGPAPGAAPALTLDEAAERAGFAPAVPSALGAPDRVSVSDDGVVVSMQWAPTAPGAPALRLDQFVGGPAPTFAKRYHDIVEFVAVDGAEALWLAHPHTLEYLDATGRQRIQPSRTSGPGLIWQRGEVTLRLEGEPDRDRALAIAGSVR</sequence>
<evidence type="ECO:0000313" key="4">
    <source>
        <dbReference type="Proteomes" id="UP001165283"/>
    </source>
</evidence>
<name>A0ABT0ZRW0_9PSEU</name>
<comment type="caution">
    <text evidence="3">The sequence shown here is derived from an EMBL/GenBank/DDBJ whole genome shotgun (WGS) entry which is preliminary data.</text>
</comment>
<reference evidence="3" key="1">
    <citation type="submission" date="2021-04" db="EMBL/GenBank/DDBJ databases">
        <title>Pseudonocardia sp. nov., isolated from sandy soil of mangrove forest.</title>
        <authorList>
            <person name="Zan Z."/>
            <person name="Huang R."/>
            <person name="Liu W."/>
        </authorList>
    </citation>
    <scope>NUCLEOTIDE SEQUENCE</scope>
    <source>
        <strain evidence="3">S2-4</strain>
    </source>
</reference>
<dbReference type="Proteomes" id="UP001165283">
    <property type="component" value="Unassembled WGS sequence"/>
</dbReference>
<evidence type="ECO:0008006" key="5">
    <source>
        <dbReference type="Google" id="ProtNLM"/>
    </source>
</evidence>
<feature type="region of interest" description="Disordered" evidence="1">
    <location>
        <begin position="1"/>
        <end position="30"/>
    </location>
</feature>
<organism evidence="3 4">
    <name type="scientific">Pseudonocardia humida</name>
    <dbReference type="NCBI Taxonomy" id="2800819"/>
    <lineage>
        <taxon>Bacteria</taxon>
        <taxon>Bacillati</taxon>
        <taxon>Actinomycetota</taxon>
        <taxon>Actinomycetes</taxon>
        <taxon>Pseudonocardiales</taxon>
        <taxon>Pseudonocardiaceae</taxon>
        <taxon>Pseudonocardia</taxon>
    </lineage>
</organism>
<keyword evidence="4" id="KW-1185">Reference proteome</keyword>
<dbReference type="EMBL" id="JAGSOV010000001">
    <property type="protein sequence ID" value="MCO1653447.1"/>
    <property type="molecule type" value="Genomic_DNA"/>
</dbReference>
<keyword evidence="2" id="KW-0812">Transmembrane</keyword>
<protein>
    <recommendedName>
        <fullName evidence="5">DUF4367 domain-containing protein</fullName>
    </recommendedName>
</protein>
<proteinExistence type="predicted"/>
<evidence type="ECO:0000313" key="3">
    <source>
        <dbReference type="EMBL" id="MCO1653447.1"/>
    </source>
</evidence>
<keyword evidence="2" id="KW-0472">Membrane</keyword>
<evidence type="ECO:0000256" key="2">
    <source>
        <dbReference type="SAM" id="Phobius"/>
    </source>
</evidence>
<evidence type="ECO:0000256" key="1">
    <source>
        <dbReference type="SAM" id="MobiDB-lite"/>
    </source>
</evidence>
<accession>A0ABT0ZRW0</accession>
<dbReference type="RefSeq" id="WP_252435036.1">
    <property type="nucleotide sequence ID" value="NZ_JAGSOV010000001.1"/>
</dbReference>